<dbReference type="EMBL" id="JARJLG010000043">
    <property type="protein sequence ID" value="KAJ7762428.1"/>
    <property type="molecule type" value="Genomic_DNA"/>
</dbReference>
<evidence type="ECO:0000256" key="1">
    <source>
        <dbReference type="SAM" id="MobiDB-lite"/>
    </source>
</evidence>
<dbReference type="AlphaFoldDB" id="A0AAD7JD89"/>
<feature type="domain" description="Methyltransferase" evidence="2">
    <location>
        <begin position="53"/>
        <end position="147"/>
    </location>
</feature>
<evidence type="ECO:0000259" key="2">
    <source>
        <dbReference type="Pfam" id="PF13649"/>
    </source>
</evidence>
<dbReference type="InterPro" id="IPR029063">
    <property type="entry name" value="SAM-dependent_MTases_sf"/>
</dbReference>
<feature type="compositionally biased region" description="Pro residues" evidence="1">
    <location>
        <begin position="198"/>
        <end position="211"/>
    </location>
</feature>
<dbReference type="InterPro" id="IPR041698">
    <property type="entry name" value="Methyltransf_25"/>
</dbReference>
<feature type="region of interest" description="Disordered" evidence="1">
    <location>
        <begin position="477"/>
        <end position="509"/>
    </location>
</feature>
<organism evidence="3 4">
    <name type="scientific">Mycena maculata</name>
    <dbReference type="NCBI Taxonomy" id="230809"/>
    <lineage>
        <taxon>Eukaryota</taxon>
        <taxon>Fungi</taxon>
        <taxon>Dikarya</taxon>
        <taxon>Basidiomycota</taxon>
        <taxon>Agaricomycotina</taxon>
        <taxon>Agaricomycetes</taxon>
        <taxon>Agaricomycetidae</taxon>
        <taxon>Agaricales</taxon>
        <taxon>Marasmiineae</taxon>
        <taxon>Mycenaceae</taxon>
        <taxon>Mycena</taxon>
    </lineage>
</organism>
<feature type="region of interest" description="Disordered" evidence="1">
    <location>
        <begin position="297"/>
        <end position="349"/>
    </location>
</feature>
<gene>
    <name evidence="3" type="ORF">DFH07DRAFT_739382</name>
</gene>
<feature type="compositionally biased region" description="Low complexity" evidence="1">
    <location>
        <begin position="183"/>
        <end position="197"/>
    </location>
</feature>
<reference evidence="3" key="1">
    <citation type="submission" date="2023-03" db="EMBL/GenBank/DDBJ databases">
        <title>Massive genome expansion in bonnet fungi (Mycena s.s.) driven by repeated elements and novel gene families across ecological guilds.</title>
        <authorList>
            <consortium name="Lawrence Berkeley National Laboratory"/>
            <person name="Harder C.B."/>
            <person name="Miyauchi S."/>
            <person name="Viragh M."/>
            <person name="Kuo A."/>
            <person name="Thoen E."/>
            <person name="Andreopoulos B."/>
            <person name="Lu D."/>
            <person name="Skrede I."/>
            <person name="Drula E."/>
            <person name="Henrissat B."/>
            <person name="Morin E."/>
            <person name="Kohler A."/>
            <person name="Barry K."/>
            <person name="LaButti K."/>
            <person name="Morin E."/>
            <person name="Salamov A."/>
            <person name="Lipzen A."/>
            <person name="Mereny Z."/>
            <person name="Hegedus B."/>
            <person name="Baldrian P."/>
            <person name="Stursova M."/>
            <person name="Weitz H."/>
            <person name="Taylor A."/>
            <person name="Grigoriev I.V."/>
            <person name="Nagy L.G."/>
            <person name="Martin F."/>
            <person name="Kauserud H."/>
        </authorList>
    </citation>
    <scope>NUCLEOTIDE SEQUENCE</scope>
    <source>
        <strain evidence="3">CBHHK188m</strain>
    </source>
</reference>
<dbReference type="Proteomes" id="UP001215280">
    <property type="component" value="Unassembled WGS sequence"/>
</dbReference>
<sequence length="536" mass="58418">MKLHPYPDAPYMQAYDPVVLQTERYAHHLLRRLAPVGSPTFHTYSRSPPASALDLGCGSGLWLLDAARTWRGTQFVGFDLVDVAVPALSDGSVPNVRLVRGDFLKYDLPFPDAHFELVRMANLQLAIPQTQWDRVLREVWRVLVPGGRLELIHDDTFFPYGEVPIEEVVVEGDSIPAEGLLHPATTPTTAGANTTPNPLSPSTPRAPPPTPESGFFDSSDDEDDTTRAAAAADLERVYARMLTTRFGVNPRAGEAARGVLGRVFGAGRVERAMSLHLKLAPVGCEGREDVVSLGEVRERERTASQRKSVGRKKQLGLTSSPAPSASPQPTTPIVLTHTRGGSAASTMSTRSTASAASALSTVSSTSSGAWSATGVDPPRPAHQLEQHPGLVLWPGTFIPLAPAELEGHVTAHMQALLACKPALAEFVGTFKDDEGKRVVTEEEFEDAVWEYECFRRPRFNWPDLPEGHLEGEEVPFDLPTPASATSVKGVPRAPTMSRDEMRGEEWEREPHPFGRHELTHVRTLRIFGAVKGAEQL</sequence>
<protein>
    <recommendedName>
        <fullName evidence="2">Methyltransferase domain-containing protein</fullName>
    </recommendedName>
</protein>
<dbReference type="SUPFAM" id="SSF53335">
    <property type="entry name" value="S-adenosyl-L-methionine-dependent methyltransferases"/>
    <property type="match status" value="1"/>
</dbReference>
<proteinExistence type="predicted"/>
<dbReference type="PANTHER" id="PTHR43591">
    <property type="entry name" value="METHYLTRANSFERASE"/>
    <property type="match status" value="1"/>
</dbReference>
<dbReference type="Gene3D" id="3.40.50.150">
    <property type="entry name" value="Vaccinia Virus protein VP39"/>
    <property type="match status" value="1"/>
</dbReference>
<dbReference type="Pfam" id="PF13649">
    <property type="entry name" value="Methyltransf_25"/>
    <property type="match status" value="1"/>
</dbReference>
<dbReference type="CDD" id="cd02440">
    <property type="entry name" value="AdoMet_MTases"/>
    <property type="match status" value="1"/>
</dbReference>
<name>A0AAD7JD89_9AGAR</name>
<accession>A0AAD7JD89</accession>
<keyword evidence="4" id="KW-1185">Reference proteome</keyword>
<evidence type="ECO:0000313" key="4">
    <source>
        <dbReference type="Proteomes" id="UP001215280"/>
    </source>
</evidence>
<comment type="caution">
    <text evidence="3">The sequence shown here is derived from an EMBL/GenBank/DDBJ whole genome shotgun (WGS) entry which is preliminary data.</text>
</comment>
<feature type="region of interest" description="Disordered" evidence="1">
    <location>
        <begin position="179"/>
        <end position="226"/>
    </location>
</feature>
<evidence type="ECO:0000313" key="3">
    <source>
        <dbReference type="EMBL" id="KAJ7762428.1"/>
    </source>
</evidence>
<feature type="compositionally biased region" description="Basic and acidic residues" evidence="1">
    <location>
        <begin position="497"/>
        <end position="509"/>
    </location>
</feature>